<feature type="disulfide bond" evidence="8">
    <location>
        <begin position="103"/>
        <end position="110"/>
    </location>
</feature>
<dbReference type="EMBL" id="JAODUO010000015">
    <property type="protein sequence ID" value="KAK2193244.1"/>
    <property type="molecule type" value="Genomic_DNA"/>
</dbReference>
<dbReference type="PROSITE" id="PS51162">
    <property type="entry name" value="THYROGLOBULIN_1_2"/>
    <property type="match status" value="2"/>
</dbReference>
<dbReference type="CDD" id="cd00191">
    <property type="entry name" value="TY"/>
    <property type="match status" value="2"/>
</dbReference>
<dbReference type="InterPro" id="IPR011992">
    <property type="entry name" value="EF-hand-dom_pair"/>
</dbReference>
<feature type="disulfide bond" evidence="8">
    <location>
        <begin position="390"/>
        <end position="397"/>
    </location>
</feature>
<evidence type="ECO:0000313" key="14">
    <source>
        <dbReference type="Proteomes" id="UP001209878"/>
    </source>
</evidence>
<dbReference type="GO" id="GO:0050840">
    <property type="term" value="F:extracellular matrix binding"/>
    <property type="evidence" value="ECO:0007669"/>
    <property type="project" value="TreeGrafter"/>
</dbReference>
<dbReference type="GO" id="GO:0005615">
    <property type="term" value="C:extracellular space"/>
    <property type="evidence" value="ECO:0007669"/>
    <property type="project" value="TreeGrafter"/>
</dbReference>
<dbReference type="SUPFAM" id="SSF47473">
    <property type="entry name" value="EF-hand"/>
    <property type="match status" value="1"/>
</dbReference>
<feature type="domain" description="Kazal-like" evidence="12">
    <location>
        <begin position="9"/>
        <end position="62"/>
    </location>
</feature>
<dbReference type="InterPro" id="IPR036058">
    <property type="entry name" value="Kazal_dom_sf"/>
</dbReference>
<dbReference type="SMART" id="SM00211">
    <property type="entry name" value="TY"/>
    <property type="match status" value="2"/>
</dbReference>
<feature type="disulfide bond" evidence="8">
    <location>
        <begin position="112"/>
        <end position="132"/>
    </location>
</feature>
<dbReference type="SMART" id="SM00280">
    <property type="entry name" value="KAZAL"/>
    <property type="match status" value="1"/>
</dbReference>
<evidence type="ECO:0000256" key="4">
    <source>
        <dbReference type="ARBA" id="ARBA00022737"/>
    </source>
</evidence>
<evidence type="ECO:0000256" key="9">
    <source>
        <dbReference type="SAM" id="MobiDB-lite"/>
    </source>
</evidence>
<feature type="compositionally biased region" description="Polar residues" evidence="9">
    <location>
        <begin position="405"/>
        <end position="416"/>
    </location>
</feature>
<evidence type="ECO:0000313" key="13">
    <source>
        <dbReference type="EMBL" id="KAK2193244.1"/>
    </source>
</evidence>
<feature type="region of interest" description="Disordered" evidence="9">
    <location>
        <begin position="182"/>
        <end position="205"/>
    </location>
</feature>
<evidence type="ECO:0000256" key="2">
    <source>
        <dbReference type="ARBA" id="ARBA00022525"/>
    </source>
</evidence>
<dbReference type="AlphaFoldDB" id="A0AAD9PE99"/>
<keyword evidence="4" id="KW-0677">Repeat</keyword>
<feature type="region of interest" description="Disordered" evidence="9">
    <location>
        <begin position="286"/>
        <end position="372"/>
    </location>
</feature>
<keyword evidence="14" id="KW-1185">Reference proteome</keyword>
<dbReference type="GO" id="GO:0008201">
    <property type="term" value="F:heparin binding"/>
    <property type="evidence" value="ECO:0007669"/>
    <property type="project" value="TreeGrafter"/>
</dbReference>
<evidence type="ECO:0000259" key="12">
    <source>
        <dbReference type="PROSITE" id="PS51465"/>
    </source>
</evidence>
<dbReference type="InterPro" id="IPR002048">
    <property type="entry name" value="EF_hand_dom"/>
</dbReference>
<keyword evidence="6 8" id="KW-1015">Disulfide bond</keyword>
<organism evidence="13 14">
    <name type="scientific">Ridgeia piscesae</name>
    <name type="common">Tubeworm</name>
    <dbReference type="NCBI Taxonomy" id="27915"/>
    <lineage>
        <taxon>Eukaryota</taxon>
        <taxon>Metazoa</taxon>
        <taxon>Spiralia</taxon>
        <taxon>Lophotrochozoa</taxon>
        <taxon>Annelida</taxon>
        <taxon>Polychaeta</taxon>
        <taxon>Sedentaria</taxon>
        <taxon>Canalipalpata</taxon>
        <taxon>Sabellida</taxon>
        <taxon>Siboglinidae</taxon>
        <taxon>Ridgeia</taxon>
    </lineage>
</organism>
<feature type="compositionally biased region" description="Basic and acidic residues" evidence="9">
    <location>
        <begin position="325"/>
        <end position="370"/>
    </location>
</feature>
<keyword evidence="7" id="KW-0325">Glycoprotein</keyword>
<dbReference type="GO" id="GO:0005604">
    <property type="term" value="C:basement membrane"/>
    <property type="evidence" value="ECO:0007669"/>
    <property type="project" value="TreeGrafter"/>
</dbReference>
<protein>
    <submittedName>
        <fullName evidence="13">Uncharacterized protein</fullName>
    </submittedName>
</protein>
<dbReference type="InterPro" id="IPR036857">
    <property type="entry name" value="Thyroglobulin_1_sf"/>
</dbReference>
<evidence type="ECO:0000256" key="1">
    <source>
        <dbReference type="ARBA" id="ARBA00004613"/>
    </source>
</evidence>
<dbReference type="Gene3D" id="1.10.238.10">
    <property type="entry name" value="EF-hand"/>
    <property type="match status" value="1"/>
</dbReference>
<dbReference type="InterPro" id="IPR000716">
    <property type="entry name" value="Thyroglobulin_1"/>
</dbReference>
<dbReference type="GO" id="GO:0030198">
    <property type="term" value="P:extracellular matrix organization"/>
    <property type="evidence" value="ECO:0007669"/>
    <property type="project" value="TreeGrafter"/>
</dbReference>
<feature type="domain" description="EF-hand" evidence="10">
    <location>
        <begin position="210"/>
        <end position="245"/>
    </location>
</feature>
<evidence type="ECO:0000256" key="6">
    <source>
        <dbReference type="ARBA" id="ARBA00023157"/>
    </source>
</evidence>
<dbReference type="Gene3D" id="4.10.800.10">
    <property type="entry name" value="Thyroglobulin type-1"/>
    <property type="match status" value="2"/>
</dbReference>
<keyword evidence="5" id="KW-0106">Calcium</keyword>
<dbReference type="InterPro" id="IPR018247">
    <property type="entry name" value="EF_Hand_1_Ca_BS"/>
</dbReference>
<dbReference type="CDD" id="cd16234">
    <property type="entry name" value="EFh_SPARC_SMOC"/>
    <property type="match status" value="1"/>
</dbReference>
<dbReference type="SUPFAM" id="SSF100895">
    <property type="entry name" value="Kazal-type serine protease inhibitors"/>
    <property type="match status" value="1"/>
</dbReference>
<name>A0AAD9PE99_RIDPI</name>
<dbReference type="PANTHER" id="PTHR12352">
    <property type="entry name" value="SECRETED MODULAR CALCIUM-BINDING PROTEIN"/>
    <property type="match status" value="1"/>
</dbReference>
<dbReference type="Pfam" id="PF00086">
    <property type="entry name" value="Thyroglobulin_1"/>
    <property type="match status" value="2"/>
</dbReference>
<dbReference type="CDD" id="cd00104">
    <property type="entry name" value="KAZAL_FS"/>
    <property type="match status" value="1"/>
</dbReference>
<keyword evidence="2" id="KW-0964">Secreted</keyword>
<feature type="compositionally biased region" description="Basic residues" evidence="9">
    <location>
        <begin position="132"/>
        <end position="156"/>
    </location>
</feature>
<feature type="domain" description="Thyroglobulin type-1" evidence="11">
    <location>
        <begin position="352"/>
        <end position="420"/>
    </location>
</feature>
<dbReference type="Proteomes" id="UP001209878">
    <property type="component" value="Unassembled WGS sequence"/>
</dbReference>
<gene>
    <name evidence="13" type="ORF">NP493_16g05015</name>
</gene>
<dbReference type="PROSITE" id="PS50222">
    <property type="entry name" value="EF_HAND_2"/>
    <property type="match status" value="1"/>
</dbReference>
<dbReference type="PROSITE" id="PS00484">
    <property type="entry name" value="THYROGLOBULIN_1_1"/>
    <property type="match status" value="2"/>
</dbReference>
<accession>A0AAD9PE99</accession>
<dbReference type="InterPro" id="IPR002350">
    <property type="entry name" value="Kazal_dom"/>
</dbReference>
<dbReference type="InterPro" id="IPR019577">
    <property type="entry name" value="SPARC/Testican_Ca-bd-dom"/>
</dbReference>
<evidence type="ECO:0000256" key="3">
    <source>
        <dbReference type="ARBA" id="ARBA00022729"/>
    </source>
</evidence>
<dbReference type="PROSITE" id="PS00018">
    <property type="entry name" value="EF_HAND_1"/>
    <property type="match status" value="2"/>
</dbReference>
<feature type="domain" description="Thyroglobulin type-1" evidence="11">
    <location>
        <begin position="66"/>
        <end position="132"/>
    </location>
</feature>
<comment type="subcellular location">
    <subcellularLocation>
        <location evidence="1">Secreted</location>
    </subcellularLocation>
</comment>
<feature type="compositionally biased region" description="Basic and acidic residues" evidence="9">
    <location>
        <begin position="483"/>
        <end position="502"/>
    </location>
</feature>
<feature type="region of interest" description="Disordered" evidence="9">
    <location>
        <begin position="132"/>
        <end position="162"/>
    </location>
</feature>
<dbReference type="PROSITE" id="PS51465">
    <property type="entry name" value="KAZAL_2"/>
    <property type="match status" value="1"/>
</dbReference>
<evidence type="ECO:0000259" key="11">
    <source>
        <dbReference type="PROSITE" id="PS51162"/>
    </source>
</evidence>
<dbReference type="PANTHER" id="PTHR12352:SF3">
    <property type="entry name" value="NIDOGEN-2"/>
    <property type="match status" value="1"/>
</dbReference>
<dbReference type="Pfam" id="PF10591">
    <property type="entry name" value="SPARC_Ca_bdg"/>
    <property type="match status" value="1"/>
</dbReference>
<comment type="caution">
    <text evidence="13">The sequence shown here is derived from an EMBL/GenBank/DDBJ whole genome shotgun (WGS) entry which is preliminary data.</text>
</comment>
<feature type="compositionally biased region" description="Basic and acidic residues" evidence="9">
    <location>
        <begin position="418"/>
        <end position="469"/>
    </location>
</feature>
<evidence type="ECO:0000256" key="5">
    <source>
        <dbReference type="ARBA" id="ARBA00022837"/>
    </source>
</evidence>
<dbReference type="FunFam" id="4.10.800.10:FF:000004">
    <property type="entry name" value="SPARC-related modular calcium-binding protein 1"/>
    <property type="match status" value="2"/>
</dbReference>
<dbReference type="Pfam" id="PF07648">
    <property type="entry name" value="Kazal_2"/>
    <property type="match status" value="1"/>
</dbReference>
<sequence>MSPLFQKQFPSTRECQIVCQNSRLRPVCGTDGQTHASKCEIRRLRKCEDKNVRLKHRGRCKTSGPTSKCFDERRQALEQARQSTPDVYIPVCKPDGNFAEVQCHIATGYCWCVADDGKPIPGSSVRGMQIKCRSRNGQKHRRGAGARKTKKRKRERKQCGQTDKATFNNNLIKLFSQEYARIPKPTPPQHPGAPKDLPVTSGSDELLDTPEKRVIEWKFSQLDVDNNNVLTRAEIRSLRRMLKKIVRPKTCAKKFHKYCDLDDDRKIQRSEWSVCLGVDINNDQMATSSTGSEGRGGIPAPSSDDTSAQSFLALIGRKNPRGRPIRPEHAGIRPVSDTERPQRQSEQGAGDKLDCSEQRRVAEEMDRADPEGGIFIPECLENGLYRNEQCHKSTGYCWCVDQNTGKPIPGTSTQHVTPKCDERKQREFKGKSRDERKQREFKGKSRDERKQREFKGKRRDERKQREFKVQTRNKMKQGCFKGKIRDERRQMESKGKTRDERR</sequence>
<feature type="region of interest" description="Disordered" evidence="9">
    <location>
        <begin position="405"/>
        <end position="502"/>
    </location>
</feature>
<evidence type="ECO:0000259" key="10">
    <source>
        <dbReference type="PROSITE" id="PS50222"/>
    </source>
</evidence>
<reference evidence="13" key="1">
    <citation type="journal article" date="2023" name="Mol. Biol. Evol.">
        <title>Third-Generation Sequencing Reveals the Adaptive Role of the Epigenome in Three Deep-Sea Polychaetes.</title>
        <authorList>
            <person name="Perez M."/>
            <person name="Aroh O."/>
            <person name="Sun Y."/>
            <person name="Lan Y."/>
            <person name="Juniper S.K."/>
            <person name="Young C.R."/>
            <person name="Angers B."/>
            <person name="Qian P.Y."/>
        </authorList>
    </citation>
    <scope>NUCLEOTIDE SEQUENCE</scope>
    <source>
        <strain evidence="13">R07B-5</strain>
    </source>
</reference>
<dbReference type="Gene3D" id="3.30.60.30">
    <property type="match status" value="1"/>
</dbReference>
<dbReference type="GO" id="GO:0005509">
    <property type="term" value="F:calcium ion binding"/>
    <property type="evidence" value="ECO:0007669"/>
    <property type="project" value="InterPro"/>
</dbReference>
<dbReference type="InterPro" id="IPR051950">
    <property type="entry name" value="Dev_reg/Prot_inhib"/>
</dbReference>
<dbReference type="SUPFAM" id="SSF57610">
    <property type="entry name" value="Thyroglobulin type-1 domain"/>
    <property type="match status" value="2"/>
</dbReference>
<keyword evidence="3" id="KW-0732">Signal</keyword>
<proteinExistence type="predicted"/>
<evidence type="ECO:0000256" key="8">
    <source>
        <dbReference type="PROSITE-ProRule" id="PRU00500"/>
    </source>
</evidence>
<evidence type="ECO:0000256" key="7">
    <source>
        <dbReference type="ARBA" id="ARBA00023180"/>
    </source>
</evidence>
<comment type="caution">
    <text evidence="8">Lacks conserved residue(s) required for the propagation of feature annotation.</text>
</comment>